<keyword evidence="1" id="KW-0611">Plant defense</keyword>
<keyword evidence="2" id="KW-1133">Transmembrane helix</keyword>
<feature type="transmembrane region" description="Helical" evidence="2">
    <location>
        <begin position="374"/>
        <end position="394"/>
    </location>
</feature>
<evidence type="ECO:0000256" key="2">
    <source>
        <dbReference type="SAM" id="Phobius"/>
    </source>
</evidence>
<keyword evidence="4" id="KW-1185">Reference proteome</keyword>
<dbReference type="PANTHER" id="PTHR36766">
    <property type="entry name" value="PLANT BROAD-SPECTRUM MILDEW RESISTANCE PROTEIN RPW8"/>
    <property type="match status" value="1"/>
</dbReference>
<dbReference type="AlphaFoldDB" id="A0A1R3K1Z0"/>
<sequence>MASALVGGAFLSASLQLLFDRMASRQVVDFIRGKKLEKGMELKLGEILGSIHKLVVKEALPYGLRELEIVDLKINDSIMELMLQHCTSLERLSIWNCCELRSLPEGSLPFTLKQLSIGGSTLLDDSKILLYTSLEFLEIIGSRCHRLESFPLGSFPLLNRLTLIAFKDLKRSCAPNLTSLALSYCENLKALPEQINSLFPSLKELEISSCPKIESVPKEGLPSKLKTLRIARSNKLIEGMKRRNREWGLQSLPSSLTFFKIEEIEGIECFPDEHLLPSSLTSLSMSSLPKLKCLDSKAATSNCPKSAPFVIVNEISLRNDFCLKAMKMWERFLISQKIYYGYPKLTGILPVKHFEVDRSFPAQETTIVIPMKRWIGPYFCMVLLCTPYLLVLIMK</sequence>
<dbReference type="GO" id="GO:0006952">
    <property type="term" value="P:defense response"/>
    <property type="evidence" value="ECO:0007669"/>
    <property type="project" value="UniProtKB-KW"/>
</dbReference>
<protein>
    <submittedName>
        <fullName evidence="3">Disease resistance protein</fullName>
    </submittedName>
</protein>
<evidence type="ECO:0000256" key="1">
    <source>
        <dbReference type="ARBA" id="ARBA00022821"/>
    </source>
</evidence>
<dbReference type="PANTHER" id="PTHR36766:SF40">
    <property type="entry name" value="DISEASE RESISTANCE PROTEIN RGA3"/>
    <property type="match status" value="1"/>
</dbReference>
<dbReference type="OrthoDB" id="1896560at2759"/>
<gene>
    <name evidence="3" type="ORF">COLO4_12175</name>
</gene>
<accession>A0A1R3K1Z0</accession>
<keyword evidence="2" id="KW-0812">Transmembrane</keyword>
<dbReference type="STRING" id="93759.A0A1R3K1Z0"/>
<dbReference type="SUPFAM" id="SSF52058">
    <property type="entry name" value="L domain-like"/>
    <property type="match status" value="1"/>
</dbReference>
<organism evidence="3 4">
    <name type="scientific">Corchorus olitorius</name>
    <dbReference type="NCBI Taxonomy" id="93759"/>
    <lineage>
        <taxon>Eukaryota</taxon>
        <taxon>Viridiplantae</taxon>
        <taxon>Streptophyta</taxon>
        <taxon>Embryophyta</taxon>
        <taxon>Tracheophyta</taxon>
        <taxon>Spermatophyta</taxon>
        <taxon>Magnoliopsida</taxon>
        <taxon>eudicotyledons</taxon>
        <taxon>Gunneridae</taxon>
        <taxon>Pentapetalae</taxon>
        <taxon>rosids</taxon>
        <taxon>malvids</taxon>
        <taxon>Malvales</taxon>
        <taxon>Malvaceae</taxon>
        <taxon>Grewioideae</taxon>
        <taxon>Apeibeae</taxon>
        <taxon>Corchorus</taxon>
    </lineage>
</organism>
<evidence type="ECO:0000313" key="3">
    <source>
        <dbReference type="EMBL" id="OMP01093.1"/>
    </source>
</evidence>
<comment type="caution">
    <text evidence="3">The sequence shown here is derived from an EMBL/GenBank/DDBJ whole genome shotgun (WGS) entry which is preliminary data.</text>
</comment>
<evidence type="ECO:0000313" key="4">
    <source>
        <dbReference type="Proteomes" id="UP000187203"/>
    </source>
</evidence>
<dbReference type="Gene3D" id="3.80.10.10">
    <property type="entry name" value="Ribonuclease Inhibitor"/>
    <property type="match status" value="1"/>
</dbReference>
<proteinExistence type="predicted"/>
<keyword evidence="2" id="KW-0472">Membrane</keyword>
<dbReference type="Proteomes" id="UP000187203">
    <property type="component" value="Unassembled WGS sequence"/>
</dbReference>
<name>A0A1R3K1Z0_9ROSI</name>
<reference evidence="4" key="1">
    <citation type="submission" date="2013-09" db="EMBL/GenBank/DDBJ databases">
        <title>Corchorus olitorius genome sequencing.</title>
        <authorList>
            <person name="Alam M."/>
            <person name="Haque M.S."/>
            <person name="Islam M.S."/>
            <person name="Emdad E.M."/>
            <person name="Islam M.M."/>
            <person name="Ahmed B."/>
            <person name="Halim A."/>
            <person name="Hossen Q.M.M."/>
            <person name="Hossain M.Z."/>
            <person name="Ahmed R."/>
            <person name="Khan M.M."/>
            <person name="Islam R."/>
            <person name="Rashid M.M."/>
            <person name="Khan S.A."/>
            <person name="Rahman M.S."/>
            <person name="Alam M."/>
            <person name="Yahiya A.S."/>
            <person name="Khan M.S."/>
            <person name="Azam M.S."/>
            <person name="Haque T."/>
            <person name="Lashkar M.Z.H."/>
            <person name="Akhand A.I."/>
            <person name="Morshed G."/>
            <person name="Roy S."/>
            <person name="Uddin K.S."/>
            <person name="Rabeya T."/>
            <person name="Hossain A.S."/>
            <person name="Chowdhury A."/>
            <person name="Snigdha A.R."/>
            <person name="Mortoza M.S."/>
            <person name="Matin S.A."/>
            <person name="Hoque S.M.E."/>
            <person name="Islam M.K."/>
            <person name="Roy D.K."/>
            <person name="Haider R."/>
            <person name="Moosa M.M."/>
            <person name="Elias S.M."/>
            <person name="Hasan A.M."/>
            <person name="Jahan S."/>
            <person name="Shafiuddin M."/>
            <person name="Mahmood N."/>
            <person name="Shommy N.S."/>
        </authorList>
    </citation>
    <scope>NUCLEOTIDE SEQUENCE [LARGE SCALE GENOMIC DNA]</scope>
    <source>
        <strain evidence="4">cv. O-4</strain>
    </source>
</reference>
<dbReference type="EMBL" id="AWUE01014842">
    <property type="protein sequence ID" value="OMP01093.1"/>
    <property type="molecule type" value="Genomic_DNA"/>
</dbReference>
<dbReference type="InterPro" id="IPR032675">
    <property type="entry name" value="LRR_dom_sf"/>
</dbReference>